<dbReference type="GO" id="GO:0016787">
    <property type="term" value="F:hydrolase activity"/>
    <property type="evidence" value="ECO:0007669"/>
    <property type="project" value="UniProtKB-KW"/>
</dbReference>
<dbReference type="InterPro" id="IPR021130">
    <property type="entry name" value="PRib-ATP_PPHydrolase-like"/>
</dbReference>
<dbReference type="Pfam" id="PF01503">
    <property type="entry name" value="PRA-PH"/>
    <property type="match status" value="1"/>
</dbReference>
<dbReference type="EMBL" id="JAAAMU010000019">
    <property type="protein sequence ID" value="NBC72497.1"/>
    <property type="molecule type" value="Genomic_DNA"/>
</dbReference>
<keyword evidence="1" id="KW-0378">Hydrolase</keyword>
<evidence type="ECO:0000313" key="1">
    <source>
        <dbReference type="EMBL" id="NBC72497.1"/>
    </source>
</evidence>
<sequence>MPTYNKLVRDGIPRTIAANGKSFRTRILQPEEYAVALRTKLQEETEEFLRAKDPEEALEELADLLEVIRALAGANGADWDRLEAIRAMKAEKRGGFEDRIYLVDVDDGES</sequence>
<dbReference type="Proteomes" id="UP000558113">
    <property type="component" value="Unassembled WGS sequence"/>
</dbReference>
<name>A0A7X5C183_9BACL</name>
<dbReference type="AlphaFoldDB" id="A0A7X5C183"/>
<protein>
    <submittedName>
        <fullName evidence="1">Phosphoribosyl-ATP pyrophosphohydrolase</fullName>
    </submittedName>
</protein>
<dbReference type="OrthoDB" id="9813491at2"/>
<accession>A0A7X5C183</accession>
<dbReference type="RefSeq" id="WP_161703544.1">
    <property type="nucleotide sequence ID" value="NZ_JAAAMU010000019.1"/>
</dbReference>
<proteinExistence type="predicted"/>
<dbReference type="SUPFAM" id="SSF101386">
    <property type="entry name" value="all-alpha NTP pyrophosphatases"/>
    <property type="match status" value="1"/>
</dbReference>
<evidence type="ECO:0000313" key="2">
    <source>
        <dbReference type="Proteomes" id="UP000558113"/>
    </source>
</evidence>
<dbReference type="CDD" id="cd11532">
    <property type="entry name" value="NTP-PPase_COG4997"/>
    <property type="match status" value="1"/>
</dbReference>
<keyword evidence="2" id="KW-1185">Reference proteome</keyword>
<reference evidence="1 2" key="1">
    <citation type="submission" date="2020-01" db="EMBL/GenBank/DDBJ databases">
        <title>Paenibacillus soybeanensis sp. nov. isolated from the nodules of soybean (Glycine max(L.) Merr).</title>
        <authorList>
            <person name="Wang H."/>
        </authorList>
    </citation>
    <scope>NUCLEOTIDE SEQUENCE [LARGE SCALE GENOMIC DNA]</scope>
    <source>
        <strain evidence="1 2">DSM 23054</strain>
    </source>
</reference>
<organism evidence="1 2">
    <name type="scientific">Paenibacillus sacheonensis</name>
    <dbReference type="NCBI Taxonomy" id="742054"/>
    <lineage>
        <taxon>Bacteria</taxon>
        <taxon>Bacillati</taxon>
        <taxon>Bacillota</taxon>
        <taxon>Bacilli</taxon>
        <taxon>Bacillales</taxon>
        <taxon>Paenibacillaceae</taxon>
        <taxon>Paenibacillus</taxon>
    </lineage>
</organism>
<comment type="caution">
    <text evidence="1">The sequence shown here is derived from an EMBL/GenBank/DDBJ whole genome shotgun (WGS) entry which is preliminary data.</text>
</comment>
<dbReference type="InterPro" id="IPR038735">
    <property type="entry name" value="MSMEG_1276-like_NTP-PPase_dom"/>
</dbReference>
<gene>
    <name evidence="1" type="ORF">GT003_26160</name>
</gene>